<dbReference type="Proteomes" id="UP000095286">
    <property type="component" value="Unplaced"/>
</dbReference>
<evidence type="ECO:0000313" key="1">
    <source>
        <dbReference type="Proteomes" id="UP000095286"/>
    </source>
</evidence>
<evidence type="ECO:0000313" key="2">
    <source>
        <dbReference type="WBParaSite" id="RSKR_0000804400.1"/>
    </source>
</evidence>
<organism evidence="1 2">
    <name type="scientific">Rhabditophanes sp. KR3021</name>
    <dbReference type="NCBI Taxonomy" id="114890"/>
    <lineage>
        <taxon>Eukaryota</taxon>
        <taxon>Metazoa</taxon>
        <taxon>Ecdysozoa</taxon>
        <taxon>Nematoda</taxon>
        <taxon>Chromadorea</taxon>
        <taxon>Rhabditida</taxon>
        <taxon>Tylenchina</taxon>
        <taxon>Panagrolaimomorpha</taxon>
        <taxon>Strongyloidoidea</taxon>
        <taxon>Alloionematidae</taxon>
        <taxon>Rhabditophanes</taxon>
    </lineage>
</organism>
<proteinExistence type="predicted"/>
<name>A0AC35U6W1_9BILA</name>
<protein>
    <submittedName>
        <fullName evidence="2">RRM domain-containing protein</fullName>
    </submittedName>
</protein>
<reference evidence="2" key="1">
    <citation type="submission" date="2016-11" db="UniProtKB">
        <authorList>
            <consortium name="WormBaseParasite"/>
        </authorList>
    </citation>
    <scope>IDENTIFICATION</scope>
    <source>
        <strain evidence="2">KR3021</strain>
    </source>
</reference>
<dbReference type="WBParaSite" id="RSKR_0000804400.1">
    <property type="protein sequence ID" value="RSKR_0000804400.1"/>
    <property type="gene ID" value="RSKR_0000804400"/>
</dbReference>
<sequence length="824" mass="95677">MLDNELAKIQLQYITELEKVKANGDEKATFNFQMDFIKKYPIHLNYWKSWIIQQAAKVENAEEGQRRLEEKKLLIEIVREYANHVYHVEMFDVFDDLVEKEYIDAKEIFNIFYERRIIFMDPSMTFNFTDHMQIWGRLYILENYEEENEVVDKILVLYDTAFTSVSEDIKKTFEAYTSFITSYEDHELIRDRDLDLIKSSYQSQLKFEGEIRRWEKVLSDKNPSYQMFHEYVNYLQMKEFNIAAYGARRRMLYLFPFKDLLWLKIVDLLKKDRELTMARLMIEVGAQYCSTSIPILQSHLLLMETCEIPDNIIDGHWNKMVMIPTNAQDAISLFITYVYLLRRRIDKKANSEYTLIVEMYNRHVSHLTNVYGERFDADGDFHHKFAFFCYAKARDIETGRQQFRVLCTTLPHKTFAFNWLEFVRLERAYGEIHVAREIFKEAINHVVDDLYSITSSYVQFEREEGTLEQLDAAVAMANNAQQQSYKSRKKRAFDGDRPQMKGDYDCEVIHKKQKTRSDDHFQQKDILALRTPSVSPPLQQKSTPSPPVREKSVDKDGFVIPFLPPPRTPSPNMAAMNNKAANEAIANGTKKNTNFQYIQKPKTVKHVTSSPTEQSDKTTESVAKAEIKNDDVTMEAISTDDKKAEKSTGVKLYIKNIHFSTTSEILKETIEKGCEVQVTDVYIPRHINNGKPKGFAYVTVSSNEDSEKVLARGHNIMFEGRSIEVLIANPPRPGGKKLATTYEKDKSKYAMTKDSKNMASKASFDAPITTRRQKLMTPRSIIKNELDAASSSTMVSSKQEPMDTETIPTGSVMSNLDFKKFLSK</sequence>
<accession>A0AC35U6W1</accession>